<feature type="region of interest" description="Disordered" evidence="2">
    <location>
        <begin position="169"/>
        <end position="190"/>
    </location>
</feature>
<dbReference type="Pfam" id="PF05063">
    <property type="entry name" value="MT-A70"/>
    <property type="match status" value="1"/>
</dbReference>
<evidence type="ECO:0000256" key="1">
    <source>
        <dbReference type="PROSITE-ProRule" id="PRU00489"/>
    </source>
</evidence>
<evidence type="ECO:0000313" key="3">
    <source>
        <dbReference type="EMBL" id="CAK7212181.1"/>
    </source>
</evidence>
<name>A0ABP0AYM6_9PEZI</name>
<comment type="similarity">
    <text evidence="1">Belongs to the MT-A70-like family.</text>
</comment>
<comment type="caution">
    <text evidence="3">The sequence shown here is derived from an EMBL/GenBank/DDBJ whole genome shotgun (WGS) entry which is preliminary data.</text>
</comment>
<reference evidence="3 4" key="1">
    <citation type="submission" date="2024-01" db="EMBL/GenBank/DDBJ databases">
        <authorList>
            <person name="Allen C."/>
            <person name="Tagirdzhanova G."/>
        </authorList>
    </citation>
    <scope>NUCLEOTIDE SEQUENCE [LARGE SCALE GENOMIC DNA]</scope>
</reference>
<dbReference type="Proteomes" id="UP001642482">
    <property type="component" value="Unassembled WGS sequence"/>
</dbReference>
<proteinExistence type="inferred from homology"/>
<dbReference type="PANTHER" id="PTHR12829:SF4">
    <property type="entry name" value="N(6)-ADENINE-SPECIFIC METHYLTRANSFERASE METTL4"/>
    <property type="match status" value="1"/>
</dbReference>
<keyword evidence="4" id="KW-1185">Reference proteome</keyword>
<evidence type="ECO:0000256" key="2">
    <source>
        <dbReference type="SAM" id="MobiDB-lite"/>
    </source>
</evidence>
<dbReference type="InterPro" id="IPR007757">
    <property type="entry name" value="MT-A70-like"/>
</dbReference>
<protein>
    <submittedName>
        <fullName evidence="3">Uncharacterized protein</fullName>
    </submittedName>
</protein>
<evidence type="ECO:0000313" key="4">
    <source>
        <dbReference type="Proteomes" id="UP001642482"/>
    </source>
</evidence>
<gene>
    <name evidence="3" type="ORF">SEUCBS140593_001427</name>
</gene>
<accession>A0ABP0AYM6</accession>
<organism evidence="3 4">
    <name type="scientific">Sporothrix eucalyptigena</name>
    <dbReference type="NCBI Taxonomy" id="1812306"/>
    <lineage>
        <taxon>Eukaryota</taxon>
        <taxon>Fungi</taxon>
        <taxon>Dikarya</taxon>
        <taxon>Ascomycota</taxon>
        <taxon>Pezizomycotina</taxon>
        <taxon>Sordariomycetes</taxon>
        <taxon>Sordariomycetidae</taxon>
        <taxon>Ophiostomatales</taxon>
        <taxon>Ophiostomataceae</taxon>
        <taxon>Sporothrix</taxon>
    </lineage>
</organism>
<dbReference type="EMBL" id="CAWUHD010000008">
    <property type="protein sequence ID" value="CAK7212181.1"/>
    <property type="molecule type" value="Genomic_DNA"/>
</dbReference>
<dbReference type="PROSITE" id="PS51143">
    <property type="entry name" value="MT_A70"/>
    <property type="match status" value="1"/>
</dbReference>
<sequence>MDAIRDMLEQIPVGAKLADDGIVAMWVTNKAACESLSTDPKRGVFRAWGVELVATWTWLKVTAHGEPIVSVDSHWRRPWERLLLARRPGASSVALPAHRVIVAVPDVHSRKPHLRPLLAPFLTPTKPRSSALRNVCGLEVFARNLTSGWWAWGNEVLLFQHSSWWSVDGEDEEETENIPGDGSVQPPKKE</sequence>
<dbReference type="PANTHER" id="PTHR12829">
    <property type="entry name" value="N6-ADENOSINE-METHYLTRANSFERASE"/>
    <property type="match status" value="1"/>
</dbReference>